<protein>
    <submittedName>
        <fullName evidence="1">5-carboxymethyl-2-hydroxymuconate isomerase</fullName>
    </submittedName>
</protein>
<dbReference type="RefSeq" id="WP_068306369.1">
    <property type="nucleotide sequence ID" value="NZ_FNAK01000002.1"/>
</dbReference>
<dbReference type="Pfam" id="PF02962">
    <property type="entry name" value="CHMI"/>
    <property type="match status" value="1"/>
</dbReference>
<reference evidence="1 2" key="1">
    <citation type="submission" date="2016-10" db="EMBL/GenBank/DDBJ databases">
        <authorList>
            <person name="de Groot N.N."/>
        </authorList>
    </citation>
    <scope>NUCLEOTIDE SEQUENCE [LARGE SCALE GENOMIC DNA]</scope>
    <source>
        <strain evidence="1 2">CGMCC 1.9109</strain>
    </source>
</reference>
<keyword evidence="2" id="KW-1185">Reference proteome</keyword>
<evidence type="ECO:0000313" key="2">
    <source>
        <dbReference type="Proteomes" id="UP000183685"/>
    </source>
</evidence>
<dbReference type="GO" id="GO:0008704">
    <property type="term" value="F:5-carboxymethyl-2-hydroxymuconate delta-isomerase activity"/>
    <property type="evidence" value="ECO:0007669"/>
    <property type="project" value="InterPro"/>
</dbReference>
<gene>
    <name evidence="1" type="ORF">SAMN04488071_1188</name>
</gene>
<dbReference type="OrthoDB" id="9814215at2"/>
<evidence type="ECO:0000313" key="1">
    <source>
        <dbReference type="EMBL" id="SDD68016.1"/>
    </source>
</evidence>
<dbReference type="SUPFAM" id="SSF55331">
    <property type="entry name" value="Tautomerase/MIF"/>
    <property type="match status" value="1"/>
</dbReference>
<dbReference type="STRING" id="637679.GCA_001550055_02904"/>
<organism evidence="1 2">
    <name type="scientific">Kordiimonas lacus</name>
    <dbReference type="NCBI Taxonomy" id="637679"/>
    <lineage>
        <taxon>Bacteria</taxon>
        <taxon>Pseudomonadati</taxon>
        <taxon>Pseudomonadota</taxon>
        <taxon>Alphaproteobacteria</taxon>
        <taxon>Kordiimonadales</taxon>
        <taxon>Kordiimonadaceae</taxon>
        <taxon>Kordiimonas</taxon>
    </lineage>
</organism>
<dbReference type="Proteomes" id="UP000183685">
    <property type="component" value="Unassembled WGS sequence"/>
</dbReference>
<dbReference type="AlphaFoldDB" id="A0A1G6WSE5"/>
<dbReference type="EMBL" id="FNAK01000002">
    <property type="protein sequence ID" value="SDD68016.1"/>
    <property type="molecule type" value="Genomic_DNA"/>
</dbReference>
<keyword evidence="1" id="KW-0413">Isomerase</keyword>
<dbReference type="PANTHER" id="PTHR37950">
    <property type="entry name" value="4-HYDROXYPHENYLACETATE CATABOLISM PROTEIN"/>
    <property type="match status" value="1"/>
</dbReference>
<dbReference type="PANTHER" id="PTHR37950:SF1">
    <property type="entry name" value="4-HYDROXYPHENYLACETATE CATABOLISM PROTEIN"/>
    <property type="match status" value="1"/>
</dbReference>
<sequence>MPHFIVEYSRSLETDAKHADLMAAAHEVAVASGQFGEADIKVRLYPVDHALVAGNAAATLHITIYLLSGRDQPTKKALTSALVKRFEGLVPSAKSISANAIDMDRETYSKISR</sequence>
<proteinExistence type="predicted"/>
<dbReference type="InterPro" id="IPR014347">
    <property type="entry name" value="Tautomerase/MIF_sf"/>
</dbReference>
<dbReference type="Gene3D" id="3.30.429.10">
    <property type="entry name" value="Macrophage Migration Inhibitory Factor"/>
    <property type="match status" value="1"/>
</dbReference>
<name>A0A1G6WSE5_9PROT</name>
<accession>A0A1G6WSE5</accession>
<dbReference type="InterPro" id="IPR004220">
    <property type="entry name" value="5-COMe_2-OHmuconate_Isoase"/>
</dbReference>